<dbReference type="Gene3D" id="2.60.40.1740">
    <property type="entry name" value="hypothetical protein (bacova_03559)"/>
    <property type="match status" value="1"/>
</dbReference>
<feature type="chain" id="PRO_5042517927" evidence="1">
    <location>
        <begin position="21"/>
        <end position="316"/>
    </location>
</feature>
<feature type="domain" description="BT-3987-like N-terminal" evidence="2">
    <location>
        <begin position="63"/>
        <end position="168"/>
    </location>
</feature>
<gene>
    <name evidence="3" type="ORF">P0Y53_25260</name>
</gene>
<proteinExistence type="predicted"/>
<dbReference type="Pfam" id="PF08522">
    <property type="entry name" value="BT_3987-like_N"/>
    <property type="match status" value="1"/>
</dbReference>
<dbReference type="InterPro" id="IPR013728">
    <property type="entry name" value="BT_3987-like_N"/>
</dbReference>
<protein>
    <submittedName>
        <fullName evidence="3">DUF1735 domain-containing protein</fullName>
    </submittedName>
</protein>
<evidence type="ECO:0000313" key="3">
    <source>
        <dbReference type="EMBL" id="WEK35809.1"/>
    </source>
</evidence>
<evidence type="ECO:0000259" key="2">
    <source>
        <dbReference type="Pfam" id="PF08522"/>
    </source>
</evidence>
<dbReference type="AlphaFoldDB" id="A0AAJ6BHE4"/>
<organism evidence="3 4">
    <name type="scientific">Candidatus Pseudobacter hemicellulosilyticus</name>
    <dbReference type="NCBI Taxonomy" id="3121375"/>
    <lineage>
        <taxon>Bacteria</taxon>
        <taxon>Pseudomonadati</taxon>
        <taxon>Bacteroidota</taxon>
        <taxon>Chitinophagia</taxon>
        <taxon>Chitinophagales</taxon>
        <taxon>Chitinophagaceae</taxon>
        <taxon>Pseudobacter</taxon>
    </lineage>
</organism>
<dbReference type="Proteomes" id="UP001220610">
    <property type="component" value="Chromosome"/>
</dbReference>
<name>A0AAJ6BHE4_9BACT</name>
<reference evidence="3" key="1">
    <citation type="submission" date="2023-03" db="EMBL/GenBank/DDBJ databases">
        <title>Andean soil-derived lignocellulolytic bacterial consortium as a source of novel taxa and putative plastic-active enzymes.</title>
        <authorList>
            <person name="Diaz-Garcia L."/>
            <person name="Chuvochina M."/>
            <person name="Feuerriegel G."/>
            <person name="Bunk B."/>
            <person name="Sproer C."/>
            <person name="Streit W.R."/>
            <person name="Rodriguez L.M."/>
            <person name="Overmann J."/>
            <person name="Jimenez D.J."/>
        </authorList>
    </citation>
    <scope>NUCLEOTIDE SEQUENCE</scope>
    <source>
        <strain evidence="3">MAG 7</strain>
    </source>
</reference>
<feature type="signal peptide" evidence="1">
    <location>
        <begin position="1"/>
        <end position="20"/>
    </location>
</feature>
<accession>A0AAJ6BHE4</accession>
<keyword evidence="1" id="KW-0732">Signal</keyword>
<sequence>MLFKKYKSIAVLTLLSVVLAATGCLKDELQDDNLTVPEMGGSPSLIEIPGPVRATTSYNTAYVISLPASEEDTTFSVVFVRLAADQPAPEDIVVELELAPELLSAYNDSMDTELEQPDASMFTFSKPDLKLTIPKGKREGSLEMTMIPDIFAVGQWGFGFRIKSVSNAKYGISGNLKNAVVTVGVRNMYDGAYDLSGFHNRPTLNDPYHNERVYMETTGPNSVKMYWVAASVDAHPIHGATTYYGNLTTEFTFDPDTYKLIKVDNPYTPGSPPFTIGPALDSRYDPDTKTIYAQYYYNGNLERMFTDTIVYVGARP</sequence>
<evidence type="ECO:0000313" key="4">
    <source>
        <dbReference type="Proteomes" id="UP001220610"/>
    </source>
</evidence>
<dbReference type="EMBL" id="CP119311">
    <property type="protein sequence ID" value="WEK35809.1"/>
    <property type="molecule type" value="Genomic_DNA"/>
</dbReference>
<evidence type="ECO:0000256" key="1">
    <source>
        <dbReference type="SAM" id="SignalP"/>
    </source>
</evidence>
<dbReference type="PROSITE" id="PS51257">
    <property type="entry name" value="PROKAR_LIPOPROTEIN"/>
    <property type="match status" value="1"/>
</dbReference>